<dbReference type="Proteomes" id="UP000703269">
    <property type="component" value="Unassembled WGS sequence"/>
</dbReference>
<protein>
    <submittedName>
        <fullName evidence="1">Uncharacterized protein</fullName>
    </submittedName>
</protein>
<comment type="caution">
    <text evidence="1">The sequence shown here is derived from an EMBL/GenBank/DDBJ whole genome shotgun (WGS) entry which is preliminary data.</text>
</comment>
<proteinExistence type="predicted"/>
<keyword evidence="2" id="KW-1185">Reference proteome</keyword>
<sequence length="64" mass="6687">MLCAQPLRVSSSEGCVLAASLLEIAAVALARDGHPCLSHAAVVDDSVEMHLWGLLAGAGSFRRR</sequence>
<organism evidence="1 2">
    <name type="scientific">Phanerochaete sordida</name>
    <dbReference type="NCBI Taxonomy" id="48140"/>
    <lineage>
        <taxon>Eukaryota</taxon>
        <taxon>Fungi</taxon>
        <taxon>Dikarya</taxon>
        <taxon>Basidiomycota</taxon>
        <taxon>Agaricomycotina</taxon>
        <taxon>Agaricomycetes</taxon>
        <taxon>Polyporales</taxon>
        <taxon>Phanerochaetaceae</taxon>
        <taxon>Phanerochaete</taxon>
    </lineage>
</organism>
<reference evidence="1 2" key="1">
    <citation type="submission" date="2021-08" db="EMBL/GenBank/DDBJ databases">
        <title>Draft Genome Sequence of Phanerochaete sordida strain YK-624.</title>
        <authorList>
            <person name="Mori T."/>
            <person name="Dohra H."/>
            <person name="Suzuki T."/>
            <person name="Kawagishi H."/>
            <person name="Hirai H."/>
        </authorList>
    </citation>
    <scope>NUCLEOTIDE SEQUENCE [LARGE SCALE GENOMIC DNA]</scope>
    <source>
        <strain evidence="1 2">YK-624</strain>
    </source>
</reference>
<evidence type="ECO:0000313" key="1">
    <source>
        <dbReference type="EMBL" id="GJF00587.1"/>
    </source>
</evidence>
<dbReference type="AlphaFoldDB" id="A0A9P3LMI0"/>
<name>A0A9P3LMI0_9APHY</name>
<evidence type="ECO:0000313" key="2">
    <source>
        <dbReference type="Proteomes" id="UP000703269"/>
    </source>
</evidence>
<dbReference type="EMBL" id="BPQB01000168">
    <property type="protein sequence ID" value="GJF00587.1"/>
    <property type="molecule type" value="Genomic_DNA"/>
</dbReference>
<accession>A0A9P3LMI0</accession>
<gene>
    <name evidence="1" type="ORF">PsYK624_168800</name>
</gene>